<evidence type="ECO:0000256" key="1">
    <source>
        <dbReference type="ARBA" id="ARBA00023015"/>
    </source>
</evidence>
<dbReference type="PROSITE" id="PS51077">
    <property type="entry name" value="HTH_ICLR"/>
    <property type="match status" value="1"/>
</dbReference>
<dbReference type="Proteomes" id="UP001058290">
    <property type="component" value="Chromosome"/>
</dbReference>
<dbReference type="InterPro" id="IPR036390">
    <property type="entry name" value="WH_DNA-bd_sf"/>
</dbReference>
<dbReference type="SUPFAM" id="SSF46785">
    <property type="entry name" value="Winged helix' DNA-binding domain"/>
    <property type="match status" value="1"/>
</dbReference>
<dbReference type="PANTHER" id="PTHR30136:SF33">
    <property type="entry name" value="TRANSCRIPTIONAL REGULATORY PROTEIN"/>
    <property type="match status" value="1"/>
</dbReference>
<dbReference type="Gene3D" id="3.30.450.40">
    <property type="match status" value="1"/>
</dbReference>
<dbReference type="InterPro" id="IPR029016">
    <property type="entry name" value="GAF-like_dom_sf"/>
</dbReference>
<dbReference type="InterPro" id="IPR036388">
    <property type="entry name" value="WH-like_DNA-bd_sf"/>
</dbReference>
<organism evidence="6 7">
    <name type="scientific">Comamonas squillarum</name>
    <dbReference type="NCBI Taxonomy" id="2977320"/>
    <lineage>
        <taxon>Bacteria</taxon>
        <taxon>Pseudomonadati</taxon>
        <taxon>Pseudomonadota</taxon>
        <taxon>Betaproteobacteria</taxon>
        <taxon>Burkholderiales</taxon>
        <taxon>Comamonadaceae</taxon>
        <taxon>Comamonas</taxon>
    </lineage>
</organism>
<evidence type="ECO:0000259" key="4">
    <source>
        <dbReference type="PROSITE" id="PS51077"/>
    </source>
</evidence>
<dbReference type="Pfam" id="PF01614">
    <property type="entry name" value="IclR_C"/>
    <property type="match status" value="1"/>
</dbReference>
<evidence type="ECO:0000313" key="7">
    <source>
        <dbReference type="Proteomes" id="UP001058290"/>
    </source>
</evidence>
<sequence length="279" mass="30720">MTTRTTAKPAVHTIPLPGLVSPHDLTQDRQFSMNLARGLEVLRAFTPASPVLGNREIADRTGLPKPTVSRLTYTLTLLGYLSRDGQLQKYRLGPGVLSLGHPLLASMAVRQAAKPLMESLARSTGCTVNMGVRDRDQVVYIDSVRADSTNQHLPDIGSTRPLLSSAIGRALILACPAAEQRAILNYLRVKDRTEYEAQLPHWQADVVRFQEEGYCHSKGDWRKEIHAIAVPVRTHLGGLPVALNCTLSTHRASRNQLSREVAPLLKDAVFQLELALGMR</sequence>
<dbReference type="PANTHER" id="PTHR30136">
    <property type="entry name" value="HELIX-TURN-HELIX TRANSCRIPTIONAL REGULATOR, ICLR FAMILY"/>
    <property type="match status" value="1"/>
</dbReference>
<dbReference type="SMART" id="SM00346">
    <property type="entry name" value="HTH_ICLR"/>
    <property type="match status" value="1"/>
</dbReference>
<keyword evidence="2" id="KW-0238">DNA-binding</keyword>
<feature type="domain" description="HTH iclR-type" evidence="4">
    <location>
        <begin position="32"/>
        <end position="94"/>
    </location>
</feature>
<accession>A0ABY6A4J3</accession>
<feature type="domain" description="IclR-ED" evidence="5">
    <location>
        <begin position="95"/>
        <end position="278"/>
    </location>
</feature>
<proteinExistence type="predicted"/>
<evidence type="ECO:0000259" key="5">
    <source>
        <dbReference type="PROSITE" id="PS51078"/>
    </source>
</evidence>
<evidence type="ECO:0000256" key="3">
    <source>
        <dbReference type="ARBA" id="ARBA00023163"/>
    </source>
</evidence>
<evidence type="ECO:0000256" key="2">
    <source>
        <dbReference type="ARBA" id="ARBA00023125"/>
    </source>
</evidence>
<dbReference type="EMBL" id="CP104377">
    <property type="protein sequence ID" value="UXC19970.1"/>
    <property type="molecule type" value="Genomic_DNA"/>
</dbReference>
<dbReference type="InterPro" id="IPR005471">
    <property type="entry name" value="Tscrpt_reg_IclR_N"/>
</dbReference>
<keyword evidence="1" id="KW-0805">Transcription regulation</keyword>
<dbReference type="SUPFAM" id="SSF55781">
    <property type="entry name" value="GAF domain-like"/>
    <property type="match status" value="1"/>
</dbReference>
<dbReference type="RefSeq" id="WP_232539384.1">
    <property type="nucleotide sequence ID" value="NZ_CP104377.1"/>
</dbReference>
<evidence type="ECO:0000313" key="6">
    <source>
        <dbReference type="EMBL" id="UXC19970.1"/>
    </source>
</evidence>
<dbReference type="PROSITE" id="PS51078">
    <property type="entry name" value="ICLR_ED"/>
    <property type="match status" value="1"/>
</dbReference>
<gene>
    <name evidence="6" type="ORF">N4T19_07655</name>
</gene>
<keyword evidence="7" id="KW-1185">Reference proteome</keyword>
<dbReference type="Pfam" id="PF09339">
    <property type="entry name" value="HTH_IclR"/>
    <property type="match status" value="1"/>
</dbReference>
<dbReference type="InterPro" id="IPR050707">
    <property type="entry name" value="HTH_MetabolicPath_Reg"/>
</dbReference>
<keyword evidence="3" id="KW-0804">Transcription</keyword>
<protein>
    <submittedName>
        <fullName evidence="6">IclR family transcriptional regulator</fullName>
    </submittedName>
</protein>
<dbReference type="Gene3D" id="1.10.10.10">
    <property type="entry name" value="Winged helix-like DNA-binding domain superfamily/Winged helix DNA-binding domain"/>
    <property type="match status" value="1"/>
</dbReference>
<dbReference type="InterPro" id="IPR014757">
    <property type="entry name" value="Tscrpt_reg_IclR_C"/>
</dbReference>
<name>A0ABY6A4J3_9BURK</name>
<reference evidence="6" key="1">
    <citation type="submission" date="2022-09" db="EMBL/GenBank/DDBJ databases">
        <title>Bacterial diversity in gut of crayfish and pufferfish.</title>
        <authorList>
            <person name="Huang Y."/>
        </authorList>
    </citation>
    <scope>NUCLEOTIDE SEQUENCE</scope>
    <source>
        <strain evidence="6">PR12</strain>
    </source>
</reference>